<name>A0A1T4LSU8_9FIRM</name>
<keyword evidence="2" id="KW-0963">Cytoplasm</keyword>
<evidence type="ECO:0000256" key="1">
    <source>
        <dbReference type="ARBA" id="ARBA00004496"/>
    </source>
</evidence>
<dbReference type="InterPro" id="IPR050090">
    <property type="entry name" value="Tyrosine_recombinase_XerCD"/>
</dbReference>
<sequence length="326" mass="36899">MKRENFVKLPPLVQDYLTYVEAIKGHSTLSVTEYASDLRTFFRFMAKHKGLYPEATPDNEIDLSQIDINFIQGITLNDAYTFLVYCKNVRGNNETTRARRVVCIRRFFSYLSDNLGLLSVNPMKNLDAPKTKKSLPKYLTLEEAQKLLSVIDGKYKERDFAIITLFLNCGMRLAELVSIDYSDIKSDGTLVITGKGNKERTVYLNQACIDAVTEYMKVRPNDKVKDKALFISSRYQRISPRMVEIMVANNLEKAGLGGRGLSVHKLRHTAATLMYQHGNVDVLVLKEILGHENLGTTEIYTHIQSDASKQAIDSNPLANNKPNFTS</sequence>
<dbReference type="GO" id="GO:0003677">
    <property type="term" value="F:DNA binding"/>
    <property type="evidence" value="ECO:0007669"/>
    <property type="project" value="UniProtKB-UniRule"/>
</dbReference>
<dbReference type="GO" id="GO:0005737">
    <property type="term" value="C:cytoplasm"/>
    <property type="evidence" value="ECO:0007669"/>
    <property type="project" value="UniProtKB-SubCell"/>
</dbReference>
<dbReference type="STRING" id="290054.SAMN02745114_01001"/>
<evidence type="ECO:0000313" key="12">
    <source>
        <dbReference type="EMBL" id="SJZ57711.1"/>
    </source>
</evidence>
<dbReference type="InterPro" id="IPR002104">
    <property type="entry name" value="Integrase_catalytic"/>
</dbReference>
<dbReference type="PROSITE" id="PS51898">
    <property type="entry name" value="TYR_RECOMBINASE"/>
    <property type="match status" value="1"/>
</dbReference>
<dbReference type="Pfam" id="PF00589">
    <property type="entry name" value="Phage_integrase"/>
    <property type="match status" value="1"/>
</dbReference>
<dbReference type="InterPro" id="IPR010998">
    <property type="entry name" value="Integrase_recombinase_N"/>
</dbReference>
<evidence type="ECO:0000256" key="5">
    <source>
        <dbReference type="ARBA" id="ARBA00022908"/>
    </source>
</evidence>
<keyword evidence="4" id="KW-0159">Chromosome partition</keyword>
<feature type="domain" description="Core-binding (CB)" evidence="11">
    <location>
        <begin position="7"/>
        <end position="112"/>
    </location>
</feature>
<evidence type="ECO:0000259" key="10">
    <source>
        <dbReference type="PROSITE" id="PS51898"/>
    </source>
</evidence>
<keyword evidence="13" id="KW-1185">Reference proteome</keyword>
<dbReference type="GO" id="GO:0051301">
    <property type="term" value="P:cell division"/>
    <property type="evidence" value="ECO:0007669"/>
    <property type="project" value="UniProtKB-KW"/>
</dbReference>
<keyword evidence="8" id="KW-0131">Cell cycle</keyword>
<feature type="domain" description="Tyr recombinase" evidence="10">
    <location>
        <begin position="134"/>
        <end position="313"/>
    </location>
</feature>
<dbReference type="PANTHER" id="PTHR30349">
    <property type="entry name" value="PHAGE INTEGRASE-RELATED"/>
    <property type="match status" value="1"/>
</dbReference>
<evidence type="ECO:0000256" key="2">
    <source>
        <dbReference type="ARBA" id="ARBA00022490"/>
    </source>
</evidence>
<evidence type="ECO:0000259" key="11">
    <source>
        <dbReference type="PROSITE" id="PS51900"/>
    </source>
</evidence>
<gene>
    <name evidence="12" type="ORF">SAMN02745114_01001</name>
</gene>
<protein>
    <submittedName>
        <fullName evidence="12">Site-specific recombinase XerD</fullName>
    </submittedName>
</protein>
<dbReference type="GO" id="GO:0015074">
    <property type="term" value="P:DNA integration"/>
    <property type="evidence" value="ECO:0007669"/>
    <property type="project" value="UniProtKB-KW"/>
</dbReference>
<reference evidence="12 13" key="1">
    <citation type="submission" date="2017-02" db="EMBL/GenBank/DDBJ databases">
        <authorList>
            <person name="Peterson S.W."/>
        </authorList>
    </citation>
    <scope>NUCLEOTIDE SEQUENCE [LARGE SCALE GENOMIC DNA]</scope>
    <source>
        <strain evidence="12 13">ATCC 51222</strain>
    </source>
</reference>
<dbReference type="Gene3D" id="1.10.150.130">
    <property type="match status" value="1"/>
</dbReference>
<evidence type="ECO:0000256" key="8">
    <source>
        <dbReference type="ARBA" id="ARBA00023306"/>
    </source>
</evidence>
<keyword evidence="6 9" id="KW-0238">DNA-binding</keyword>
<dbReference type="Proteomes" id="UP000190657">
    <property type="component" value="Unassembled WGS sequence"/>
</dbReference>
<evidence type="ECO:0000256" key="3">
    <source>
        <dbReference type="ARBA" id="ARBA00022618"/>
    </source>
</evidence>
<dbReference type="OrthoDB" id="283809at2"/>
<accession>A0A1T4LSU8</accession>
<dbReference type="InterPro" id="IPR013762">
    <property type="entry name" value="Integrase-like_cat_sf"/>
</dbReference>
<proteinExistence type="predicted"/>
<evidence type="ECO:0000256" key="6">
    <source>
        <dbReference type="ARBA" id="ARBA00023125"/>
    </source>
</evidence>
<evidence type="ECO:0000256" key="9">
    <source>
        <dbReference type="PROSITE-ProRule" id="PRU01248"/>
    </source>
</evidence>
<organism evidence="12 13">
    <name type="scientific">Eubacterium coprostanoligenes</name>
    <dbReference type="NCBI Taxonomy" id="290054"/>
    <lineage>
        <taxon>Bacteria</taxon>
        <taxon>Bacillati</taxon>
        <taxon>Bacillota</taxon>
        <taxon>Clostridia</taxon>
        <taxon>Eubacteriales</taxon>
        <taxon>Eubacteriaceae</taxon>
        <taxon>Eubacterium</taxon>
    </lineage>
</organism>
<dbReference type="GO" id="GO:0006310">
    <property type="term" value="P:DNA recombination"/>
    <property type="evidence" value="ECO:0007669"/>
    <property type="project" value="UniProtKB-KW"/>
</dbReference>
<dbReference type="SUPFAM" id="SSF56349">
    <property type="entry name" value="DNA breaking-rejoining enzymes"/>
    <property type="match status" value="1"/>
</dbReference>
<evidence type="ECO:0000256" key="7">
    <source>
        <dbReference type="ARBA" id="ARBA00023172"/>
    </source>
</evidence>
<comment type="subcellular location">
    <subcellularLocation>
        <location evidence="1">Cytoplasm</location>
    </subcellularLocation>
</comment>
<keyword evidence="5" id="KW-0229">DNA integration</keyword>
<evidence type="ECO:0000256" key="4">
    <source>
        <dbReference type="ARBA" id="ARBA00022829"/>
    </source>
</evidence>
<dbReference type="AlphaFoldDB" id="A0A1T4LSU8"/>
<dbReference type="InterPro" id="IPR011010">
    <property type="entry name" value="DNA_brk_join_enz"/>
</dbReference>
<dbReference type="EMBL" id="FUWW01000009">
    <property type="protein sequence ID" value="SJZ57711.1"/>
    <property type="molecule type" value="Genomic_DNA"/>
</dbReference>
<keyword evidence="3" id="KW-0132">Cell division</keyword>
<evidence type="ECO:0000313" key="13">
    <source>
        <dbReference type="Proteomes" id="UP000190657"/>
    </source>
</evidence>
<dbReference type="PANTHER" id="PTHR30349:SF77">
    <property type="entry name" value="TYROSINE RECOMBINASE XERC"/>
    <property type="match status" value="1"/>
</dbReference>
<dbReference type="GO" id="GO:0007059">
    <property type="term" value="P:chromosome segregation"/>
    <property type="evidence" value="ECO:0007669"/>
    <property type="project" value="UniProtKB-KW"/>
</dbReference>
<dbReference type="PROSITE" id="PS51900">
    <property type="entry name" value="CB"/>
    <property type="match status" value="1"/>
</dbReference>
<dbReference type="Gene3D" id="1.10.443.10">
    <property type="entry name" value="Intergrase catalytic core"/>
    <property type="match status" value="1"/>
</dbReference>
<keyword evidence="7" id="KW-0233">DNA recombination</keyword>
<dbReference type="InterPro" id="IPR044068">
    <property type="entry name" value="CB"/>
</dbReference>